<dbReference type="GO" id="GO:0048471">
    <property type="term" value="C:perinuclear region of cytoplasm"/>
    <property type="evidence" value="ECO:0007669"/>
    <property type="project" value="TreeGrafter"/>
</dbReference>
<feature type="transmembrane region" description="Helical" evidence="7">
    <location>
        <begin position="145"/>
        <end position="166"/>
    </location>
</feature>
<evidence type="ECO:0000256" key="1">
    <source>
        <dbReference type="ARBA" id="ARBA00004202"/>
    </source>
</evidence>
<dbReference type="Proteomes" id="UP000261620">
    <property type="component" value="Unplaced"/>
</dbReference>
<proteinExistence type="inferred from homology"/>
<feature type="transmembrane region" description="Helical" evidence="7">
    <location>
        <begin position="83"/>
        <end position="105"/>
    </location>
</feature>
<evidence type="ECO:0000256" key="6">
    <source>
        <dbReference type="RuleBase" id="RU000680"/>
    </source>
</evidence>
<comment type="subcellular location">
    <subcellularLocation>
        <location evidence="1 6">Cell membrane</location>
        <topology evidence="1 6">Peripheral membrane protein</topology>
    </subcellularLocation>
    <subcellularLocation>
        <location evidence="6">Golgi apparatus membrane</location>
        <topology evidence="6">Peripheral membrane protein</topology>
    </subcellularLocation>
    <subcellularLocation>
        <location evidence="6">Membrane</location>
        <location evidence="6">Caveola</location>
        <topology evidence="6">Peripheral membrane protein</topology>
    </subcellularLocation>
</comment>
<dbReference type="GO" id="GO:0051480">
    <property type="term" value="P:regulation of cytosolic calcium ion concentration"/>
    <property type="evidence" value="ECO:0007669"/>
    <property type="project" value="TreeGrafter"/>
</dbReference>
<dbReference type="GO" id="GO:0060090">
    <property type="term" value="F:molecular adaptor activity"/>
    <property type="evidence" value="ECO:0007669"/>
    <property type="project" value="TreeGrafter"/>
</dbReference>
<accession>A0A3Q3W8X3</accession>
<dbReference type="STRING" id="94237.ENSMMOP00000010858"/>
<keyword evidence="3 6" id="KW-1003">Cell membrane</keyword>
<dbReference type="Pfam" id="PF01146">
    <property type="entry name" value="Caveolin"/>
    <property type="match status" value="1"/>
</dbReference>
<evidence type="ECO:0000256" key="5">
    <source>
        <dbReference type="ARBA" id="ARBA00023136"/>
    </source>
</evidence>
<dbReference type="GO" id="GO:0005901">
    <property type="term" value="C:caveola"/>
    <property type="evidence" value="ECO:0007669"/>
    <property type="project" value="UniProtKB-SubCell"/>
</dbReference>
<dbReference type="GO" id="GO:0031410">
    <property type="term" value="C:cytoplasmic vesicle"/>
    <property type="evidence" value="ECO:0007669"/>
    <property type="project" value="TreeGrafter"/>
</dbReference>
<dbReference type="GO" id="GO:0001937">
    <property type="term" value="P:negative regulation of endothelial cell proliferation"/>
    <property type="evidence" value="ECO:0007669"/>
    <property type="project" value="TreeGrafter"/>
</dbReference>
<keyword evidence="7" id="KW-0812">Transmembrane</keyword>
<protein>
    <recommendedName>
        <fullName evidence="6">Caveolin</fullName>
    </recommendedName>
</protein>
<dbReference type="GO" id="GO:0042383">
    <property type="term" value="C:sarcolemma"/>
    <property type="evidence" value="ECO:0007669"/>
    <property type="project" value="TreeGrafter"/>
</dbReference>
<dbReference type="PANTHER" id="PTHR10844:SF3">
    <property type="entry name" value="CAVEOLIN-2"/>
    <property type="match status" value="1"/>
</dbReference>
<evidence type="ECO:0000313" key="9">
    <source>
        <dbReference type="Proteomes" id="UP000261620"/>
    </source>
</evidence>
<keyword evidence="7" id="KW-1133">Transmembrane helix</keyword>
<keyword evidence="5 6" id="KW-0472">Membrane</keyword>
<feature type="transmembrane region" description="Helical" evidence="7">
    <location>
        <begin position="112"/>
        <end position="133"/>
    </location>
</feature>
<dbReference type="Ensembl" id="ENSMMOT00000011042.1">
    <property type="protein sequence ID" value="ENSMMOP00000010858.1"/>
    <property type="gene ID" value="ENSMMOG00000008371.1"/>
</dbReference>
<dbReference type="PROSITE" id="PS01210">
    <property type="entry name" value="CAVEOLIN"/>
    <property type="match status" value="1"/>
</dbReference>
<comment type="function">
    <text evidence="6">May act as a scaffolding protein within caveolar membranes. Interacts directly with G-protein alpha subunits and can functionally regulate their activity.</text>
</comment>
<evidence type="ECO:0000256" key="7">
    <source>
        <dbReference type="SAM" id="Phobius"/>
    </source>
</evidence>
<evidence type="ECO:0000256" key="2">
    <source>
        <dbReference type="ARBA" id="ARBA00010988"/>
    </source>
</evidence>
<keyword evidence="4 6" id="KW-0333">Golgi apparatus</keyword>
<evidence type="ECO:0000313" key="8">
    <source>
        <dbReference type="Ensembl" id="ENSMMOP00000010858.1"/>
    </source>
</evidence>
<dbReference type="GO" id="GO:0005925">
    <property type="term" value="C:focal adhesion"/>
    <property type="evidence" value="ECO:0007669"/>
    <property type="project" value="TreeGrafter"/>
</dbReference>
<reference evidence="8" key="2">
    <citation type="submission" date="2025-09" db="UniProtKB">
        <authorList>
            <consortium name="Ensembl"/>
        </authorList>
    </citation>
    <scope>IDENTIFICATION</scope>
</reference>
<evidence type="ECO:0000256" key="3">
    <source>
        <dbReference type="ARBA" id="ARBA00022475"/>
    </source>
</evidence>
<name>A0A3Q3W8X3_MOLML</name>
<dbReference type="AlphaFoldDB" id="A0A3Q3W8X3"/>
<sequence length="169" mass="19419">MGVEKDKSDTSIIMDDDEFNRSMEPILSEKGKVYAATADRDPHDINAHLKVGFEDVIAEPLSSHSFDRVWIGSHAAFELVKFLFYRVLTTLLAVPMAFLLGLLFGLLSCIRIWIVMPVLQSFLMLLPSVQVVWRSLTDSALQLYSFWKLTFFCPPAHFSPYAFFFCKWR</sequence>
<dbReference type="GO" id="GO:0000139">
    <property type="term" value="C:Golgi membrane"/>
    <property type="evidence" value="ECO:0007669"/>
    <property type="project" value="UniProtKB-SubCell"/>
</dbReference>
<dbReference type="GO" id="GO:0030154">
    <property type="term" value="P:cell differentiation"/>
    <property type="evidence" value="ECO:0007669"/>
    <property type="project" value="TreeGrafter"/>
</dbReference>
<reference evidence="8" key="1">
    <citation type="submission" date="2025-08" db="UniProtKB">
        <authorList>
            <consortium name="Ensembl"/>
        </authorList>
    </citation>
    <scope>IDENTIFICATION</scope>
</reference>
<dbReference type="InterPro" id="IPR018361">
    <property type="entry name" value="Caveolin_CS"/>
</dbReference>
<organism evidence="8 9">
    <name type="scientific">Mola mola</name>
    <name type="common">Ocean sunfish</name>
    <name type="synonym">Tetraodon mola</name>
    <dbReference type="NCBI Taxonomy" id="94237"/>
    <lineage>
        <taxon>Eukaryota</taxon>
        <taxon>Metazoa</taxon>
        <taxon>Chordata</taxon>
        <taxon>Craniata</taxon>
        <taxon>Vertebrata</taxon>
        <taxon>Euteleostomi</taxon>
        <taxon>Actinopterygii</taxon>
        <taxon>Neopterygii</taxon>
        <taxon>Teleostei</taxon>
        <taxon>Neoteleostei</taxon>
        <taxon>Acanthomorphata</taxon>
        <taxon>Eupercaria</taxon>
        <taxon>Tetraodontiformes</taxon>
        <taxon>Molidae</taxon>
        <taxon>Mola</taxon>
    </lineage>
</organism>
<dbReference type="GO" id="GO:0019901">
    <property type="term" value="F:protein kinase binding"/>
    <property type="evidence" value="ECO:0007669"/>
    <property type="project" value="TreeGrafter"/>
</dbReference>
<keyword evidence="9" id="KW-1185">Reference proteome</keyword>
<dbReference type="GO" id="GO:0008286">
    <property type="term" value="P:insulin receptor signaling pathway"/>
    <property type="evidence" value="ECO:0007669"/>
    <property type="project" value="TreeGrafter"/>
</dbReference>
<dbReference type="GO" id="GO:0070836">
    <property type="term" value="P:caveola assembly"/>
    <property type="evidence" value="ECO:0007669"/>
    <property type="project" value="InterPro"/>
</dbReference>
<dbReference type="InterPro" id="IPR001612">
    <property type="entry name" value="Caveolin"/>
</dbReference>
<evidence type="ECO:0000256" key="4">
    <source>
        <dbReference type="ARBA" id="ARBA00023034"/>
    </source>
</evidence>
<comment type="similarity">
    <text evidence="2 6">Belongs to the caveolin family.</text>
</comment>
<dbReference type="PANTHER" id="PTHR10844">
    <property type="entry name" value="CAVEOLIN"/>
    <property type="match status" value="1"/>
</dbReference>